<feature type="transmembrane region" description="Helical" evidence="13">
    <location>
        <begin position="81"/>
        <end position="105"/>
    </location>
</feature>
<dbReference type="InterPro" id="IPR029025">
    <property type="entry name" value="T3SS_substrate_exporter_C"/>
</dbReference>
<keyword evidence="7 13" id="KW-1005">Bacterial flagellum biogenesis</keyword>
<evidence type="ECO:0000313" key="15">
    <source>
        <dbReference type="EMBL" id="KZC98847.1"/>
    </source>
</evidence>
<dbReference type="AlphaFoldDB" id="A0A154VC20"/>
<evidence type="ECO:0000256" key="3">
    <source>
        <dbReference type="ARBA" id="ARBA00021622"/>
    </source>
</evidence>
<keyword evidence="16" id="KW-1185">Reference proteome</keyword>
<keyword evidence="8 13" id="KW-0653">Protein transport</keyword>
<reference evidence="15 16" key="1">
    <citation type="submission" date="2015-12" db="EMBL/GenBank/DDBJ databases">
        <title>Genome sequence of Oceanibaculum pacificum MCCC 1A02656.</title>
        <authorList>
            <person name="Lu L."/>
            <person name="Lai Q."/>
            <person name="Shao Z."/>
            <person name="Qian P."/>
        </authorList>
    </citation>
    <scope>NUCLEOTIDE SEQUENCE [LARGE SCALE GENOMIC DNA]</scope>
    <source>
        <strain evidence="15 16">MCCC 1A02656</strain>
    </source>
</reference>
<feature type="compositionally biased region" description="Basic and acidic residues" evidence="14">
    <location>
        <begin position="7"/>
        <end position="23"/>
    </location>
</feature>
<dbReference type="NCBIfam" id="TIGR00328">
    <property type="entry name" value="flhB"/>
    <property type="match status" value="1"/>
</dbReference>
<evidence type="ECO:0000256" key="2">
    <source>
        <dbReference type="ARBA" id="ARBA00010690"/>
    </source>
</evidence>
<feature type="transmembrane region" description="Helical" evidence="13">
    <location>
        <begin position="186"/>
        <end position="211"/>
    </location>
</feature>
<feature type="region of interest" description="Disordered" evidence="14">
    <location>
        <begin position="1"/>
        <end position="23"/>
    </location>
</feature>
<evidence type="ECO:0000256" key="4">
    <source>
        <dbReference type="ARBA" id="ARBA00022448"/>
    </source>
</evidence>
<dbReference type="GO" id="GO:0044780">
    <property type="term" value="P:bacterial-type flagellum assembly"/>
    <property type="evidence" value="ECO:0007669"/>
    <property type="project" value="InterPro"/>
</dbReference>
<feature type="transmembrane region" description="Helical" evidence="13">
    <location>
        <begin position="149"/>
        <end position="166"/>
    </location>
</feature>
<keyword evidence="15" id="KW-0966">Cell projection</keyword>
<evidence type="ECO:0000256" key="5">
    <source>
        <dbReference type="ARBA" id="ARBA00022475"/>
    </source>
</evidence>
<dbReference type="GO" id="GO:0005886">
    <property type="term" value="C:plasma membrane"/>
    <property type="evidence" value="ECO:0007669"/>
    <property type="project" value="UniProtKB-SubCell"/>
</dbReference>
<dbReference type="RefSeq" id="WP_067560106.1">
    <property type="nucleotide sequence ID" value="NZ_LPXN01000168.1"/>
</dbReference>
<keyword evidence="9 13" id="KW-1133">Transmembrane helix</keyword>
<feature type="transmembrane region" description="Helical" evidence="13">
    <location>
        <begin position="36"/>
        <end position="58"/>
    </location>
</feature>
<evidence type="ECO:0000256" key="1">
    <source>
        <dbReference type="ARBA" id="ARBA00004651"/>
    </source>
</evidence>
<evidence type="ECO:0000256" key="14">
    <source>
        <dbReference type="SAM" id="MobiDB-lite"/>
    </source>
</evidence>
<comment type="function">
    <text evidence="12 13">Required for formation of the rod structure in the basal body of the flagellar apparatus. Together with FliI and FliH, may constitute the export apparatus of flagellin.</text>
</comment>
<proteinExistence type="inferred from homology"/>
<dbReference type="Gene3D" id="3.40.1690.10">
    <property type="entry name" value="secretion proteins EscU"/>
    <property type="match status" value="1"/>
</dbReference>
<keyword evidence="10 13" id="KW-0472">Membrane</keyword>
<dbReference type="GO" id="GO:0009306">
    <property type="term" value="P:protein secretion"/>
    <property type="evidence" value="ECO:0007669"/>
    <property type="project" value="InterPro"/>
</dbReference>
<evidence type="ECO:0000256" key="11">
    <source>
        <dbReference type="ARBA" id="ARBA00023225"/>
    </source>
</evidence>
<dbReference type="Proteomes" id="UP000076400">
    <property type="component" value="Unassembled WGS sequence"/>
</dbReference>
<evidence type="ECO:0000256" key="10">
    <source>
        <dbReference type="ARBA" id="ARBA00023136"/>
    </source>
</evidence>
<comment type="subcellular location">
    <subcellularLocation>
        <location evidence="1">Cell membrane</location>
        <topology evidence="1">Multi-pass membrane protein</topology>
    </subcellularLocation>
</comment>
<gene>
    <name evidence="13" type="primary">flhB</name>
    <name evidence="15" type="ORF">AUP43_14650</name>
</gene>
<sequence length="371" mass="41086">MSDEDDSSKTEDPTSKKLEDAREKGQVPVSREISSWFSLLGGLIVIGVFGAAICKQMYEVLRPFLEKPHEMKADSGGVGDALGYIAFGTGFALIIPVLIFVAFAFMSNFMQNGLLFAPEAIAPKLQNISPLKGLKQIFSLKGFVEFLKGLFKIAVIGALLTLLLWPELSRLEEIMQLDPVTMLEEIRWMLIKLLGGAVAVMAVIAIADLVYQRYQFTEDMRMTKQEVRDEYKQTEGDPHVKGRLRNLRMQRARQRMMAAVPSATVVITNPTHYAVALKYERDSMEAPMLVAKGVDAVALRIRELAEESGVPIVENPPVARLLFATVELDQEIKAEQYQAVAEIITYVFRMDRDRGGGGGRTVAQGANRAAG</sequence>
<keyword evidence="5 13" id="KW-1003">Cell membrane</keyword>
<keyword evidence="11 13" id="KW-1006">Bacterial flagellum protein export</keyword>
<dbReference type="OrthoDB" id="9807950at2"/>
<evidence type="ECO:0000256" key="9">
    <source>
        <dbReference type="ARBA" id="ARBA00022989"/>
    </source>
</evidence>
<dbReference type="SUPFAM" id="SSF160544">
    <property type="entry name" value="EscU C-terminal domain-like"/>
    <property type="match status" value="1"/>
</dbReference>
<protein>
    <recommendedName>
        <fullName evidence="3 13">Flagellar biosynthetic protein FlhB</fullName>
    </recommendedName>
</protein>
<evidence type="ECO:0000256" key="6">
    <source>
        <dbReference type="ARBA" id="ARBA00022692"/>
    </source>
</evidence>
<keyword evidence="6 13" id="KW-0812">Transmembrane</keyword>
<evidence type="ECO:0000256" key="13">
    <source>
        <dbReference type="RuleBase" id="RU364091"/>
    </source>
</evidence>
<dbReference type="InterPro" id="IPR006135">
    <property type="entry name" value="T3SS_substrate_exporter"/>
</dbReference>
<evidence type="ECO:0000256" key="7">
    <source>
        <dbReference type="ARBA" id="ARBA00022795"/>
    </source>
</evidence>
<keyword evidence="15" id="KW-0282">Flagellum</keyword>
<dbReference type="PANTHER" id="PTHR30531">
    <property type="entry name" value="FLAGELLAR BIOSYNTHETIC PROTEIN FLHB"/>
    <property type="match status" value="1"/>
</dbReference>
<dbReference type="FunFam" id="3.40.1690.10:FF:000001">
    <property type="entry name" value="Flagellar biosynthetic protein FlhB"/>
    <property type="match status" value="1"/>
</dbReference>
<comment type="similarity">
    <text evidence="2 13">Belongs to the type III secretion exporter family.</text>
</comment>
<comment type="caution">
    <text evidence="15">The sequence shown here is derived from an EMBL/GenBank/DDBJ whole genome shotgun (WGS) entry which is preliminary data.</text>
</comment>
<dbReference type="Pfam" id="PF01312">
    <property type="entry name" value="Bac_export_2"/>
    <property type="match status" value="1"/>
</dbReference>
<dbReference type="PANTHER" id="PTHR30531:SF12">
    <property type="entry name" value="FLAGELLAR BIOSYNTHETIC PROTEIN FLHB"/>
    <property type="match status" value="1"/>
</dbReference>
<dbReference type="PRINTS" id="PR00950">
    <property type="entry name" value="TYPE3IMSPROT"/>
</dbReference>
<dbReference type="STRING" id="580166.AUP43_14650"/>
<name>A0A154VC20_9PROT</name>
<organism evidence="15 16">
    <name type="scientific">Oceanibaculum pacificum</name>
    <dbReference type="NCBI Taxonomy" id="580166"/>
    <lineage>
        <taxon>Bacteria</taxon>
        <taxon>Pseudomonadati</taxon>
        <taxon>Pseudomonadota</taxon>
        <taxon>Alphaproteobacteria</taxon>
        <taxon>Rhodospirillales</taxon>
        <taxon>Oceanibaculaceae</taxon>
        <taxon>Oceanibaculum</taxon>
    </lineage>
</organism>
<dbReference type="InterPro" id="IPR006136">
    <property type="entry name" value="FlhB"/>
</dbReference>
<dbReference type="EMBL" id="LPXN01000168">
    <property type="protein sequence ID" value="KZC98847.1"/>
    <property type="molecule type" value="Genomic_DNA"/>
</dbReference>
<evidence type="ECO:0000256" key="8">
    <source>
        <dbReference type="ARBA" id="ARBA00022927"/>
    </source>
</evidence>
<keyword evidence="15" id="KW-0969">Cilium</keyword>
<evidence type="ECO:0000313" key="16">
    <source>
        <dbReference type="Proteomes" id="UP000076400"/>
    </source>
</evidence>
<dbReference type="Gene3D" id="6.10.250.2080">
    <property type="match status" value="1"/>
</dbReference>
<accession>A0A154VC20</accession>
<evidence type="ECO:0000256" key="12">
    <source>
        <dbReference type="ARBA" id="ARBA00025078"/>
    </source>
</evidence>
<keyword evidence="4 13" id="KW-0813">Transport</keyword>